<dbReference type="RefSeq" id="WP_119534518.1">
    <property type="nucleotide sequence ID" value="NZ_NRJF01000075.1"/>
</dbReference>
<dbReference type="Proteomes" id="UP000265964">
    <property type="component" value="Unassembled WGS sequence"/>
</dbReference>
<feature type="compositionally biased region" description="Basic and acidic residues" evidence="1">
    <location>
        <begin position="369"/>
        <end position="378"/>
    </location>
</feature>
<proteinExistence type="predicted"/>
<comment type="caution">
    <text evidence="2">The sequence shown here is derived from an EMBL/GenBank/DDBJ whole genome shotgun (WGS) entry which is preliminary data.</text>
</comment>
<evidence type="ECO:0000313" key="2">
    <source>
        <dbReference type="EMBL" id="RIY36019.1"/>
    </source>
</evidence>
<sequence>MELRYLSELPLSHFSKKLQALEQKLPENTVALIQINHPEITQAQVNNLLSKTLKPNYFGSQEITFTWLASQQLNIKKLFPVSSLQEFVFVLIEKKLTTELNLKFFNAPSSVEALNQIQELSKIYEINFTYFSDTDITKYFAQINQITYHLGNNSKQLLEQQRSPYTIYSDNNLPVTDLIPPAVINSLLSKKTLNTKAVDPYFIALTALQLNRNLSYVEQRAIQHASENLAFVHNMFWQNTPLSFNPNKAQASITEQALKLNLNDLSFTIETRELEKKHPPLEDTSYLNLETKHNLAQTIILKQHLDPQLQVSSQLIKEEYQEYLQQQLKRINLLEQAVYIDTYAQYLGYQTHLARNYYLEPKKNQVSKQKHENPERKRGTQTQNNFDQQIFEHLETTSSLPLCEQPTLTLINEKLSKLETNVQRSLRPNIPLLHLVISAIVNDSSEFSLKIKASLPTISKMFNLFYLQKNNKHLKALDEQLSLESHDLVQQIYQAIGNALTGQEYTQDKSNSELEQVYQTLKHLDYKIEIGYQENKLVFTWDQYQLTVENLNSGMILTPTSLLLEGMPLAITYSSQGLSFTDSYLIADNLVLRKKLTVSSSISNQDNPKII</sequence>
<dbReference type="OrthoDB" id="5674548at2"/>
<dbReference type="AlphaFoldDB" id="A0A3A1YFF6"/>
<gene>
    <name evidence="2" type="ORF">CKF59_03085</name>
</gene>
<keyword evidence="3" id="KW-1185">Reference proteome</keyword>
<accession>A0A3A1YFF6</accession>
<organism evidence="2 3">
    <name type="scientific">Psittacicella gerlachiana</name>
    <dbReference type="NCBI Taxonomy" id="2028574"/>
    <lineage>
        <taxon>Bacteria</taxon>
        <taxon>Pseudomonadati</taxon>
        <taxon>Pseudomonadota</taxon>
        <taxon>Gammaproteobacteria</taxon>
        <taxon>Pasteurellales</taxon>
        <taxon>Psittacicellaceae</taxon>
        <taxon>Psittacicella</taxon>
    </lineage>
</organism>
<protein>
    <submittedName>
        <fullName evidence="2">Uncharacterized protein</fullName>
    </submittedName>
</protein>
<evidence type="ECO:0000313" key="3">
    <source>
        <dbReference type="Proteomes" id="UP000265964"/>
    </source>
</evidence>
<name>A0A3A1YFF6_9GAMM</name>
<reference evidence="2 3" key="1">
    <citation type="submission" date="2017-08" db="EMBL/GenBank/DDBJ databases">
        <title>Reclassification of Bisgaard taxon 37 and 44.</title>
        <authorList>
            <person name="Christensen H."/>
        </authorList>
    </citation>
    <scope>NUCLEOTIDE SEQUENCE [LARGE SCALE GENOMIC DNA]</scope>
    <source>
        <strain evidence="2 3">EEAB3T1</strain>
    </source>
</reference>
<dbReference type="EMBL" id="NRJF01000075">
    <property type="protein sequence ID" value="RIY36019.1"/>
    <property type="molecule type" value="Genomic_DNA"/>
</dbReference>
<evidence type="ECO:0000256" key="1">
    <source>
        <dbReference type="SAM" id="MobiDB-lite"/>
    </source>
</evidence>
<feature type="region of interest" description="Disordered" evidence="1">
    <location>
        <begin position="364"/>
        <end position="383"/>
    </location>
</feature>